<proteinExistence type="predicted"/>
<evidence type="ECO:0000256" key="1">
    <source>
        <dbReference type="ARBA" id="ARBA00022450"/>
    </source>
</evidence>
<dbReference type="EMBL" id="FNCC01000018">
    <property type="protein sequence ID" value="SDH22596.1"/>
    <property type="molecule type" value="Genomic_DNA"/>
</dbReference>
<dbReference type="Gene3D" id="1.10.1200.10">
    <property type="entry name" value="ACP-like"/>
    <property type="match status" value="1"/>
</dbReference>
<reference evidence="5" key="1">
    <citation type="submission" date="2016-10" db="EMBL/GenBank/DDBJ databases">
        <authorList>
            <person name="Varghese N."/>
            <person name="Submissions S."/>
        </authorList>
    </citation>
    <scope>NUCLEOTIDE SEQUENCE [LARGE SCALE GENOMIC DNA]</scope>
    <source>
        <strain evidence="5">CGMCC 4.3506</strain>
    </source>
</reference>
<gene>
    <name evidence="4" type="ORF">SAMN05216553_11817</name>
</gene>
<dbReference type="AlphaFoldDB" id="A0A1G8APC2"/>
<dbReference type="STRING" id="200378.SAMN05216553_11817"/>
<organism evidence="4 5">
    <name type="scientific">Lentzea fradiae</name>
    <dbReference type="NCBI Taxonomy" id="200378"/>
    <lineage>
        <taxon>Bacteria</taxon>
        <taxon>Bacillati</taxon>
        <taxon>Actinomycetota</taxon>
        <taxon>Actinomycetes</taxon>
        <taxon>Pseudonocardiales</taxon>
        <taxon>Pseudonocardiaceae</taxon>
        <taxon>Lentzea</taxon>
    </lineage>
</organism>
<dbReference type="SMART" id="SM00823">
    <property type="entry name" value="PKS_PP"/>
    <property type="match status" value="1"/>
</dbReference>
<dbReference type="Pfam" id="PF00550">
    <property type="entry name" value="PP-binding"/>
    <property type="match status" value="1"/>
</dbReference>
<evidence type="ECO:0000313" key="5">
    <source>
        <dbReference type="Proteomes" id="UP000199623"/>
    </source>
</evidence>
<keyword evidence="1" id="KW-0596">Phosphopantetheine</keyword>
<dbReference type="SUPFAM" id="SSF47336">
    <property type="entry name" value="ACP-like"/>
    <property type="match status" value="1"/>
</dbReference>
<dbReference type="PROSITE" id="PS50075">
    <property type="entry name" value="CARRIER"/>
    <property type="match status" value="1"/>
</dbReference>
<dbReference type="InterPro" id="IPR009081">
    <property type="entry name" value="PP-bd_ACP"/>
</dbReference>
<dbReference type="InterPro" id="IPR036736">
    <property type="entry name" value="ACP-like_sf"/>
</dbReference>
<protein>
    <submittedName>
        <fullName evidence="4">Acyl carrier protein</fullName>
    </submittedName>
</protein>
<dbReference type="OrthoDB" id="9023404at2"/>
<dbReference type="GO" id="GO:0031177">
    <property type="term" value="F:phosphopantetheine binding"/>
    <property type="evidence" value="ECO:0007669"/>
    <property type="project" value="InterPro"/>
</dbReference>
<evidence type="ECO:0000313" key="4">
    <source>
        <dbReference type="EMBL" id="SDH22596.1"/>
    </source>
</evidence>
<name>A0A1G8APC2_9PSEU</name>
<evidence type="ECO:0000259" key="3">
    <source>
        <dbReference type="PROSITE" id="PS50075"/>
    </source>
</evidence>
<feature type="domain" description="Carrier" evidence="3">
    <location>
        <begin position="1"/>
        <end position="78"/>
    </location>
</feature>
<accession>A0A1G8APC2</accession>
<keyword evidence="2" id="KW-0597">Phosphoprotein</keyword>
<dbReference type="Proteomes" id="UP000199623">
    <property type="component" value="Unassembled WGS sequence"/>
</dbReference>
<dbReference type="RefSeq" id="WP_090057692.1">
    <property type="nucleotide sequence ID" value="NZ_FNCC01000018.1"/>
</dbReference>
<dbReference type="InterPro" id="IPR020806">
    <property type="entry name" value="PKS_PP-bd"/>
</dbReference>
<evidence type="ECO:0000256" key="2">
    <source>
        <dbReference type="ARBA" id="ARBA00022553"/>
    </source>
</evidence>
<sequence length="81" mass="8904">MTDETLTSWLLRTVSSYLDVPEAGIDPAVRLQALGLDSAHAMALCVDIEERWGVLVDPALVWDHPTINAIRKYLEGQLAAT</sequence>
<keyword evidence="5" id="KW-1185">Reference proteome</keyword>
<dbReference type="SMART" id="SM01294">
    <property type="entry name" value="PKS_PP_betabranch"/>
    <property type="match status" value="1"/>
</dbReference>